<sequence>METKHCKDRADDVDKPTHTSGNGMAEQHRAVHHDIERQDAMINDLIQLTRLQNTEINNLRQEVRRISASAAAAAAEKDDGLRAEVDELKRQISALRSEQHEEKDSRNSGDNTCTATTPTKLTRKAHVAIRDPQTVKDRIIAAVRENVTAQTLELEQKQGTDMLAINSHIHGLEMIMSSVLSGIGCLYKTLVPPSETRHEVSSIKHYYDDLDQQKADVMEKLDMGSELTLLSKQQVLLQHQFSALSTALDQRISAATKKQSHHHVEENQSANMQKQIVKLSKTVDSQLQVISNHNLSIGSHSEEIGKIQNCLSSLQAVLELFEKTKQDSDGLKSRMSEVEQKVANNTTFSAPPYSPAWRSSTGGRSTLYQPHDDSAGKASELTTGVESQKHALEELAQRVLVVENLGRKHTNTLFSDGTDLAILQQRLSHTETLIGRIFSQTVRSPRLYPTIRGQSFHEDATSLRFIGRDDESARDKFYKFYGNRAEAARFVEIAPRAVILAFNAIARVRSSGDDEMGDEMRKGSLVAVQHVAEGIVDSWEKTLPLHEGDEHVPCNNNTTINSDGALAELQLLCRRANVDLGPEPGLD</sequence>
<accession>A0A0U1LSE8</accession>
<feature type="region of interest" description="Disordered" evidence="1">
    <location>
        <begin position="1"/>
        <end position="29"/>
    </location>
</feature>
<feature type="compositionally biased region" description="Polar residues" evidence="1">
    <location>
        <begin position="357"/>
        <end position="368"/>
    </location>
</feature>
<evidence type="ECO:0000256" key="1">
    <source>
        <dbReference type="SAM" id="MobiDB-lite"/>
    </source>
</evidence>
<feature type="region of interest" description="Disordered" evidence="1">
    <location>
        <begin position="346"/>
        <end position="379"/>
    </location>
</feature>
<feature type="compositionally biased region" description="Basic and acidic residues" evidence="1">
    <location>
        <begin position="97"/>
        <end position="107"/>
    </location>
</feature>
<feature type="compositionally biased region" description="Polar residues" evidence="1">
    <location>
        <begin position="108"/>
        <end position="117"/>
    </location>
</feature>
<keyword evidence="3" id="KW-1185">Reference proteome</keyword>
<feature type="region of interest" description="Disordered" evidence="1">
    <location>
        <begin position="95"/>
        <end position="117"/>
    </location>
</feature>
<gene>
    <name evidence="2" type="ORF">PISL3812_03318</name>
</gene>
<evidence type="ECO:0000313" key="2">
    <source>
        <dbReference type="EMBL" id="CRG86313.1"/>
    </source>
</evidence>
<reference evidence="2 3" key="1">
    <citation type="submission" date="2015-04" db="EMBL/GenBank/DDBJ databases">
        <authorList>
            <person name="Syromyatnikov M.Y."/>
            <person name="Popov V.N."/>
        </authorList>
    </citation>
    <scope>NUCLEOTIDE SEQUENCE [LARGE SCALE GENOMIC DNA]</scope>
    <source>
        <strain evidence="2">WF-38-12</strain>
    </source>
</reference>
<feature type="compositionally biased region" description="Basic and acidic residues" evidence="1">
    <location>
        <begin position="1"/>
        <end position="17"/>
    </location>
</feature>
<proteinExistence type="predicted"/>
<dbReference type="OrthoDB" id="4223076at2759"/>
<protein>
    <submittedName>
        <fullName evidence="2">Uncharacterized protein</fullName>
    </submittedName>
</protein>
<name>A0A0U1LSE8_TALIS</name>
<dbReference type="Proteomes" id="UP000054383">
    <property type="component" value="Unassembled WGS sequence"/>
</dbReference>
<organism evidence="2 3">
    <name type="scientific">Talaromyces islandicus</name>
    <name type="common">Penicillium islandicum</name>
    <dbReference type="NCBI Taxonomy" id="28573"/>
    <lineage>
        <taxon>Eukaryota</taxon>
        <taxon>Fungi</taxon>
        <taxon>Dikarya</taxon>
        <taxon>Ascomycota</taxon>
        <taxon>Pezizomycotina</taxon>
        <taxon>Eurotiomycetes</taxon>
        <taxon>Eurotiomycetidae</taxon>
        <taxon>Eurotiales</taxon>
        <taxon>Trichocomaceae</taxon>
        <taxon>Talaromyces</taxon>
        <taxon>Talaromyces sect. Islandici</taxon>
    </lineage>
</organism>
<dbReference type="AlphaFoldDB" id="A0A0U1LSE8"/>
<evidence type="ECO:0000313" key="3">
    <source>
        <dbReference type="Proteomes" id="UP000054383"/>
    </source>
</evidence>
<dbReference type="EMBL" id="CVMT01000002">
    <property type="protein sequence ID" value="CRG86313.1"/>
    <property type="molecule type" value="Genomic_DNA"/>
</dbReference>